<dbReference type="AlphaFoldDB" id="A0A810PUY4"/>
<dbReference type="Pfam" id="PF00027">
    <property type="entry name" value="cNMP_binding"/>
    <property type="match status" value="1"/>
</dbReference>
<sequence>MTIPQTPVFEGITAEECRRIYECFGVRERRFKPEEQIYDFGSGGHSIGILVSGSAIVERVDRRGDRTILEHLLPGGVFGEMLMFQNVLGDSIDVSCEKSCSVWFFPQEKLENRCEKNCGHHNRMIENMFHLIAEKATALSERVEVLSRRSIRDKLLCYFSLQQAKNGGSFTLPFSLSALADYISTDRSAMMRELKKLREGGVVQIEGRKVTILAEDIAP</sequence>
<dbReference type="SMART" id="SM00100">
    <property type="entry name" value="cNMP"/>
    <property type="match status" value="1"/>
</dbReference>
<reference evidence="6" key="1">
    <citation type="submission" date="2020-09" db="EMBL/GenBank/DDBJ databases">
        <title>New species isolated from human feces.</title>
        <authorList>
            <person name="Kitahara M."/>
            <person name="Shigeno Y."/>
            <person name="Shime M."/>
            <person name="Matsumoto Y."/>
            <person name="Nakamura S."/>
            <person name="Motooka D."/>
            <person name="Fukuoka S."/>
            <person name="Nishikawa H."/>
            <person name="Benno Y."/>
        </authorList>
    </citation>
    <scope>NUCLEOTIDE SEQUENCE</scope>
    <source>
        <strain evidence="6">MM35</strain>
    </source>
</reference>
<evidence type="ECO:0000259" key="4">
    <source>
        <dbReference type="PROSITE" id="PS50042"/>
    </source>
</evidence>
<keyword evidence="7" id="KW-1185">Reference proteome</keyword>
<feature type="domain" description="Cyclic nucleotide-binding" evidence="4">
    <location>
        <begin position="8"/>
        <end position="86"/>
    </location>
</feature>
<evidence type="ECO:0000256" key="2">
    <source>
        <dbReference type="ARBA" id="ARBA00023125"/>
    </source>
</evidence>
<keyword evidence="3" id="KW-0804">Transcription</keyword>
<keyword evidence="1" id="KW-0805">Transcription regulation</keyword>
<dbReference type="RefSeq" id="WP_212818318.1">
    <property type="nucleotide sequence ID" value="NZ_AP023415.1"/>
</dbReference>
<dbReference type="Proteomes" id="UP000681343">
    <property type="component" value="Chromosome"/>
</dbReference>
<dbReference type="InterPro" id="IPR036390">
    <property type="entry name" value="WH_DNA-bd_sf"/>
</dbReference>
<organism evidence="6 7">
    <name type="scientific">Vescimonas fastidiosa</name>
    <dbReference type="NCBI Taxonomy" id="2714353"/>
    <lineage>
        <taxon>Bacteria</taxon>
        <taxon>Bacillati</taxon>
        <taxon>Bacillota</taxon>
        <taxon>Clostridia</taxon>
        <taxon>Eubacteriales</taxon>
        <taxon>Oscillospiraceae</taxon>
        <taxon>Vescimonas</taxon>
    </lineage>
</organism>
<dbReference type="PROSITE" id="PS50042">
    <property type="entry name" value="CNMP_BINDING_3"/>
    <property type="match status" value="1"/>
</dbReference>
<proteinExistence type="predicted"/>
<dbReference type="EMBL" id="AP023415">
    <property type="protein sequence ID" value="BCK77887.1"/>
    <property type="molecule type" value="Genomic_DNA"/>
</dbReference>
<accession>A0A810PUY4</accession>
<keyword evidence="2" id="KW-0238">DNA-binding</keyword>
<dbReference type="KEGG" id="vfa:MM35RIKEN_00790"/>
<dbReference type="InterPro" id="IPR018490">
    <property type="entry name" value="cNMP-bd_dom_sf"/>
</dbReference>
<dbReference type="Gene3D" id="2.60.120.10">
    <property type="entry name" value="Jelly Rolls"/>
    <property type="match status" value="1"/>
</dbReference>
<dbReference type="SUPFAM" id="SSF46785">
    <property type="entry name" value="Winged helix' DNA-binding domain"/>
    <property type="match status" value="1"/>
</dbReference>
<dbReference type="PROSITE" id="PS51063">
    <property type="entry name" value="HTH_CRP_2"/>
    <property type="match status" value="1"/>
</dbReference>
<evidence type="ECO:0008006" key="8">
    <source>
        <dbReference type="Google" id="ProtNLM"/>
    </source>
</evidence>
<dbReference type="SUPFAM" id="SSF51206">
    <property type="entry name" value="cAMP-binding domain-like"/>
    <property type="match status" value="1"/>
</dbReference>
<name>A0A810PUY4_9FIRM</name>
<protein>
    <recommendedName>
        <fullName evidence="8">Crp/Fnr family transcriptional regulator</fullName>
    </recommendedName>
</protein>
<dbReference type="GO" id="GO:0003677">
    <property type="term" value="F:DNA binding"/>
    <property type="evidence" value="ECO:0007669"/>
    <property type="project" value="UniProtKB-KW"/>
</dbReference>
<evidence type="ECO:0000259" key="5">
    <source>
        <dbReference type="PROSITE" id="PS51063"/>
    </source>
</evidence>
<evidence type="ECO:0000313" key="7">
    <source>
        <dbReference type="Proteomes" id="UP000681343"/>
    </source>
</evidence>
<dbReference type="CDD" id="cd00038">
    <property type="entry name" value="CAP_ED"/>
    <property type="match status" value="1"/>
</dbReference>
<dbReference type="InterPro" id="IPR014710">
    <property type="entry name" value="RmlC-like_jellyroll"/>
</dbReference>
<dbReference type="InterPro" id="IPR012318">
    <property type="entry name" value="HTH_CRP"/>
</dbReference>
<dbReference type="GO" id="GO:0006355">
    <property type="term" value="P:regulation of DNA-templated transcription"/>
    <property type="evidence" value="ECO:0007669"/>
    <property type="project" value="InterPro"/>
</dbReference>
<evidence type="ECO:0000256" key="3">
    <source>
        <dbReference type="ARBA" id="ARBA00023163"/>
    </source>
</evidence>
<gene>
    <name evidence="6" type="ORF">MM35RIKEN_00790</name>
</gene>
<dbReference type="InterPro" id="IPR000595">
    <property type="entry name" value="cNMP-bd_dom"/>
</dbReference>
<evidence type="ECO:0000256" key="1">
    <source>
        <dbReference type="ARBA" id="ARBA00023015"/>
    </source>
</evidence>
<evidence type="ECO:0000313" key="6">
    <source>
        <dbReference type="EMBL" id="BCK77887.1"/>
    </source>
</evidence>
<dbReference type="Pfam" id="PF13545">
    <property type="entry name" value="HTH_Crp_2"/>
    <property type="match status" value="1"/>
</dbReference>
<feature type="domain" description="HTH crp-type" evidence="5">
    <location>
        <begin position="149"/>
        <end position="216"/>
    </location>
</feature>